<evidence type="ECO:0008006" key="4">
    <source>
        <dbReference type="Google" id="ProtNLM"/>
    </source>
</evidence>
<accession>A0ABT5TXV5</accession>
<name>A0ABT5TXV5_9MICO</name>
<protein>
    <recommendedName>
        <fullName evidence="4">DNA modification methylase</fullName>
    </recommendedName>
</protein>
<proteinExistence type="predicted"/>
<keyword evidence="1" id="KW-0732">Signal</keyword>
<evidence type="ECO:0000313" key="2">
    <source>
        <dbReference type="EMBL" id="MDD9206900.1"/>
    </source>
</evidence>
<sequence length="155" mass="16111">MAPTTRRRLLAGSVLGAALSLAGCTFTNPIETLEPYAASDGTRLELADGIRLENVLVLSEAEGAEGHVLGAAVNSTTEPVEITFSVEGEPELVVVVEPDEMLNLSDEGLVVESTPAPPGGMVSTTVSTPQHGAVPLPVPVLDGTLSQYDEHVPER</sequence>
<dbReference type="PROSITE" id="PS51318">
    <property type="entry name" value="TAT"/>
    <property type="match status" value="1"/>
</dbReference>
<keyword evidence="3" id="KW-1185">Reference proteome</keyword>
<dbReference type="Proteomes" id="UP001165561">
    <property type="component" value="Unassembled WGS sequence"/>
</dbReference>
<dbReference type="PROSITE" id="PS51257">
    <property type="entry name" value="PROKAR_LIPOPROTEIN"/>
    <property type="match status" value="1"/>
</dbReference>
<dbReference type="InterPro" id="IPR006311">
    <property type="entry name" value="TAT_signal"/>
</dbReference>
<reference evidence="2" key="1">
    <citation type="submission" date="2023-02" db="EMBL/GenBank/DDBJ databases">
        <title>Georgenia sp.10Sc9-8, isolated from a soil sample collected from the Taklamakan desert.</title>
        <authorList>
            <person name="Liu S."/>
        </authorList>
    </citation>
    <scope>NUCLEOTIDE SEQUENCE</scope>
    <source>
        <strain evidence="2">10Sc9-8</strain>
    </source>
</reference>
<dbReference type="EMBL" id="JARACI010001001">
    <property type="protein sequence ID" value="MDD9206900.1"/>
    <property type="molecule type" value="Genomic_DNA"/>
</dbReference>
<comment type="caution">
    <text evidence="2">The sequence shown here is derived from an EMBL/GenBank/DDBJ whole genome shotgun (WGS) entry which is preliminary data.</text>
</comment>
<organism evidence="2 3">
    <name type="scientific">Georgenia halotolerans</name>
    <dbReference type="NCBI Taxonomy" id="3028317"/>
    <lineage>
        <taxon>Bacteria</taxon>
        <taxon>Bacillati</taxon>
        <taxon>Actinomycetota</taxon>
        <taxon>Actinomycetes</taxon>
        <taxon>Micrococcales</taxon>
        <taxon>Bogoriellaceae</taxon>
        <taxon>Georgenia</taxon>
    </lineage>
</organism>
<gene>
    <name evidence="2" type="ORF">PU560_10535</name>
</gene>
<feature type="signal peptide" evidence="1">
    <location>
        <begin position="1"/>
        <end position="22"/>
    </location>
</feature>
<evidence type="ECO:0000256" key="1">
    <source>
        <dbReference type="SAM" id="SignalP"/>
    </source>
</evidence>
<feature type="chain" id="PRO_5045918056" description="DNA modification methylase" evidence="1">
    <location>
        <begin position="23"/>
        <end position="155"/>
    </location>
</feature>
<evidence type="ECO:0000313" key="3">
    <source>
        <dbReference type="Proteomes" id="UP001165561"/>
    </source>
</evidence>